<evidence type="ECO:0000313" key="8">
    <source>
        <dbReference type="EMBL" id="CAD6264931.1"/>
    </source>
</evidence>
<accession>A0A811R4E7</accession>
<keyword evidence="2 6" id="KW-0479">Metal-binding</keyword>
<feature type="binding site" evidence="6">
    <location>
        <position position="577"/>
    </location>
    <ligand>
        <name>Fe cation</name>
        <dbReference type="ChEBI" id="CHEBI:24875"/>
        <note>catalytic</note>
    </ligand>
</feature>
<dbReference type="GO" id="GO:0010436">
    <property type="term" value="F:carotenoid dioxygenase activity"/>
    <property type="evidence" value="ECO:0007669"/>
    <property type="project" value="TreeGrafter"/>
</dbReference>
<sequence length="585" mass="64721">MAGSWAGLLRLRLWLARVERAVGGGLRIPEAPIRQALPAGHIRRARSDRCGVYKAGSASAKAPNGTYLRNRSGVWEVGDHVFDHVFDGYATHRQIESDAYKAARAHGRPLMREFSQLCPSEPGTVVNRLRHAVRLASGAAMSDNANTTVLPLGDDRVVCLADVTKSLVLIDPYSLGTGGKLRYVDSLWCLNGTYLRNGPGVSVRSRLRRLRHIGPRLLPQGARGRATGAHRQIESDAYKAAMAHGRPLMREFSQLCPSEPGTLVDRLHHVIRHVSGAATSDNANTVVLPLGDGRVVCLADVTKSSVLIDAETLGTVGKSRYTDKLWCPLKCTHPVVTRGGAEVLTLLPDFTRRGYLLARMTAGSNRREIHWKHGGERRGASFRGISLHQRIRGERRRRCPGQRRDRRLCEYYADPAIIQALALHKLRSPETAKDFPDSRVARFRIPLDGSAMGELETVLDPDEHGRGVESSTINPAYVGKEYRYLYACTARRPCNFFNALTKMDLVEKEARSWHEEDMVPSEPFFVARPGATNEDGGVVISTVSTMDGDGYVLLLDAATYKEIARLRLPYGLPFGFHGCWIPDKN</sequence>
<keyword evidence="3" id="KW-0809">Transit peptide</keyword>
<evidence type="ECO:0000313" key="9">
    <source>
        <dbReference type="Proteomes" id="UP000604825"/>
    </source>
</evidence>
<comment type="caution">
    <text evidence="8">The sequence shown here is derived from an EMBL/GenBank/DDBJ whole genome shotgun (WGS) entry which is preliminary data.</text>
</comment>
<evidence type="ECO:0000256" key="1">
    <source>
        <dbReference type="ARBA" id="ARBA00006787"/>
    </source>
</evidence>
<keyword evidence="5 6" id="KW-0408">Iron</keyword>
<comment type="cofactor">
    <cofactor evidence="6">
        <name>Fe(2+)</name>
        <dbReference type="ChEBI" id="CHEBI:29033"/>
    </cofactor>
    <text evidence="6">Binds 1 Fe(2+) ion per subunit.</text>
</comment>
<evidence type="ECO:0000256" key="5">
    <source>
        <dbReference type="ARBA" id="ARBA00023004"/>
    </source>
</evidence>
<protein>
    <submittedName>
        <fullName evidence="8">Uncharacterized protein</fullName>
    </submittedName>
</protein>
<evidence type="ECO:0000256" key="4">
    <source>
        <dbReference type="ARBA" id="ARBA00022964"/>
    </source>
</evidence>
<gene>
    <name evidence="8" type="ORF">NCGR_LOCUS48236</name>
</gene>
<keyword evidence="4" id="KW-0223">Dioxygenase</keyword>
<comment type="similarity">
    <text evidence="1">Belongs to the carotenoid oxygenase family.</text>
</comment>
<evidence type="ECO:0000256" key="2">
    <source>
        <dbReference type="ARBA" id="ARBA00022723"/>
    </source>
</evidence>
<dbReference type="GO" id="GO:0046872">
    <property type="term" value="F:metal ion binding"/>
    <property type="evidence" value="ECO:0007669"/>
    <property type="project" value="UniProtKB-KW"/>
</dbReference>
<keyword evidence="7" id="KW-0732">Signal</keyword>
<feature type="chain" id="PRO_5032921001" evidence="7">
    <location>
        <begin position="24"/>
        <end position="585"/>
    </location>
</feature>
<evidence type="ECO:0000256" key="7">
    <source>
        <dbReference type="SAM" id="SignalP"/>
    </source>
</evidence>
<evidence type="ECO:0000256" key="3">
    <source>
        <dbReference type="ARBA" id="ARBA00022946"/>
    </source>
</evidence>
<dbReference type="PANTHER" id="PTHR10543">
    <property type="entry name" value="BETA-CAROTENE DIOXYGENASE"/>
    <property type="match status" value="1"/>
</dbReference>
<keyword evidence="4" id="KW-0560">Oxidoreductase</keyword>
<dbReference type="GO" id="GO:0016121">
    <property type="term" value="P:carotene catabolic process"/>
    <property type="evidence" value="ECO:0007669"/>
    <property type="project" value="TreeGrafter"/>
</dbReference>
<dbReference type="PANTHER" id="PTHR10543:SF102">
    <property type="entry name" value="CAROTENOID CLEAVAGE DIOXYGENASE 8"/>
    <property type="match status" value="1"/>
</dbReference>
<organism evidence="8 9">
    <name type="scientific">Miscanthus lutarioriparius</name>
    <dbReference type="NCBI Taxonomy" id="422564"/>
    <lineage>
        <taxon>Eukaryota</taxon>
        <taxon>Viridiplantae</taxon>
        <taxon>Streptophyta</taxon>
        <taxon>Embryophyta</taxon>
        <taxon>Tracheophyta</taxon>
        <taxon>Spermatophyta</taxon>
        <taxon>Magnoliopsida</taxon>
        <taxon>Liliopsida</taxon>
        <taxon>Poales</taxon>
        <taxon>Poaceae</taxon>
        <taxon>PACMAD clade</taxon>
        <taxon>Panicoideae</taxon>
        <taxon>Andropogonodae</taxon>
        <taxon>Andropogoneae</taxon>
        <taxon>Saccharinae</taxon>
        <taxon>Miscanthus</taxon>
    </lineage>
</organism>
<dbReference type="OrthoDB" id="407010at2759"/>
<evidence type="ECO:0000256" key="6">
    <source>
        <dbReference type="PIRSR" id="PIRSR604294-1"/>
    </source>
</evidence>
<dbReference type="EMBL" id="CAJGYO010000013">
    <property type="protein sequence ID" value="CAD6264931.1"/>
    <property type="molecule type" value="Genomic_DNA"/>
</dbReference>
<dbReference type="AlphaFoldDB" id="A0A811R4E7"/>
<reference evidence="8" key="1">
    <citation type="submission" date="2020-10" db="EMBL/GenBank/DDBJ databases">
        <authorList>
            <person name="Han B."/>
            <person name="Lu T."/>
            <person name="Zhao Q."/>
            <person name="Huang X."/>
            <person name="Zhao Y."/>
        </authorList>
    </citation>
    <scope>NUCLEOTIDE SEQUENCE</scope>
</reference>
<dbReference type="Proteomes" id="UP000604825">
    <property type="component" value="Unassembled WGS sequence"/>
</dbReference>
<dbReference type="Pfam" id="PF03055">
    <property type="entry name" value="RPE65"/>
    <property type="match status" value="3"/>
</dbReference>
<dbReference type="InterPro" id="IPR004294">
    <property type="entry name" value="Carotenoid_Oase"/>
</dbReference>
<proteinExistence type="inferred from homology"/>
<keyword evidence="9" id="KW-1185">Reference proteome</keyword>
<name>A0A811R4E7_9POAL</name>
<dbReference type="GO" id="GO:0009507">
    <property type="term" value="C:chloroplast"/>
    <property type="evidence" value="ECO:0007669"/>
    <property type="project" value="TreeGrafter"/>
</dbReference>
<feature type="signal peptide" evidence="7">
    <location>
        <begin position="1"/>
        <end position="23"/>
    </location>
</feature>